<keyword evidence="2" id="KW-1185">Reference proteome</keyword>
<dbReference type="Proteomes" id="UP000824782">
    <property type="component" value="Unassembled WGS sequence"/>
</dbReference>
<reference evidence="1" key="1">
    <citation type="thesis" date="2020" institute="ProQuest LLC" country="789 East Eisenhower Parkway, Ann Arbor, MI, USA">
        <title>Comparative Genomics and Chromosome Evolution.</title>
        <authorList>
            <person name="Mudd A.B."/>
        </authorList>
    </citation>
    <scope>NUCLEOTIDE SEQUENCE</scope>
    <source>
        <strain evidence="1">237g6f4</strain>
        <tissue evidence="1">Blood</tissue>
    </source>
</reference>
<name>A0AAV6YUG4_ENGPU</name>
<accession>A0AAV6YUG4</accession>
<protein>
    <submittedName>
        <fullName evidence="1">Uncharacterized protein</fullName>
    </submittedName>
</protein>
<evidence type="ECO:0000313" key="2">
    <source>
        <dbReference type="Proteomes" id="UP000824782"/>
    </source>
</evidence>
<evidence type="ECO:0000313" key="1">
    <source>
        <dbReference type="EMBL" id="KAG8540979.1"/>
    </source>
</evidence>
<gene>
    <name evidence="1" type="ORF">GDO81_029955</name>
</gene>
<comment type="caution">
    <text evidence="1">The sequence shown here is derived from an EMBL/GenBank/DDBJ whole genome shotgun (WGS) entry which is preliminary data.</text>
</comment>
<dbReference type="AlphaFoldDB" id="A0AAV6YUG4"/>
<organism evidence="1 2">
    <name type="scientific">Engystomops pustulosus</name>
    <name type="common">Tungara frog</name>
    <name type="synonym">Physalaemus pustulosus</name>
    <dbReference type="NCBI Taxonomy" id="76066"/>
    <lineage>
        <taxon>Eukaryota</taxon>
        <taxon>Metazoa</taxon>
        <taxon>Chordata</taxon>
        <taxon>Craniata</taxon>
        <taxon>Vertebrata</taxon>
        <taxon>Euteleostomi</taxon>
        <taxon>Amphibia</taxon>
        <taxon>Batrachia</taxon>
        <taxon>Anura</taxon>
        <taxon>Neobatrachia</taxon>
        <taxon>Hyloidea</taxon>
        <taxon>Leptodactylidae</taxon>
        <taxon>Leiuperinae</taxon>
        <taxon>Engystomops</taxon>
    </lineage>
</organism>
<sequence>MALFLSNLQEMDKERNKMAEKILNLSLEIIYLVTGEDYTVIKKMPGESVERTYIPITMPHPVLHDGSSKQKILDVTNKILEMLSGEVSAAGNAVSRDVARGSA</sequence>
<dbReference type="EMBL" id="WNYA01008795">
    <property type="protein sequence ID" value="KAG8540979.1"/>
    <property type="molecule type" value="Genomic_DNA"/>
</dbReference>
<proteinExistence type="predicted"/>